<protein>
    <submittedName>
        <fullName evidence="2">4432_t:CDS:1</fullName>
    </submittedName>
</protein>
<dbReference type="SUPFAM" id="SSF56112">
    <property type="entry name" value="Protein kinase-like (PK-like)"/>
    <property type="match status" value="1"/>
</dbReference>
<comment type="caution">
    <text evidence="2">The sequence shown here is derived from an EMBL/GenBank/DDBJ whole genome shotgun (WGS) entry which is preliminary data.</text>
</comment>
<name>A0A9N9GFZ5_9GLOM</name>
<accession>A0A9N9GFZ5</accession>
<feature type="non-terminal residue" evidence="2">
    <location>
        <position position="1"/>
    </location>
</feature>
<dbReference type="InterPro" id="IPR000719">
    <property type="entry name" value="Prot_kinase_dom"/>
</dbReference>
<dbReference type="Gene3D" id="1.10.510.10">
    <property type="entry name" value="Transferase(Phosphotransferase) domain 1"/>
    <property type="match status" value="1"/>
</dbReference>
<evidence type="ECO:0000313" key="2">
    <source>
        <dbReference type="EMBL" id="CAG8599291.1"/>
    </source>
</evidence>
<dbReference type="GO" id="GO:0005524">
    <property type="term" value="F:ATP binding"/>
    <property type="evidence" value="ECO:0007669"/>
    <property type="project" value="InterPro"/>
</dbReference>
<gene>
    <name evidence="2" type="ORF">ALEPTO_LOCUS8066</name>
</gene>
<dbReference type="Proteomes" id="UP000789508">
    <property type="component" value="Unassembled WGS sequence"/>
</dbReference>
<evidence type="ECO:0000259" key="1">
    <source>
        <dbReference type="PROSITE" id="PS50011"/>
    </source>
</evidence>
<dbReference type="OrthoDB" id="346907at2759"/>
<feature type="domain" description="Protein kinase" evidence="1">
    <location>
        <begin position="1"/>
        <end position="136"/>
    </location>
</feature>
<sequence length="136" mass="15890">DEKFDKLIAWIRQVDIGFQYAHVQGIMHRDDNIIIDSTDRVRIIDWGISFRRGESNQKSFMGKPLFALLCILLLYPSQSNVSYEYEEKDDFESLFYMLIGKVIAQKLPWDWTSTMFITSNTCICIFGAGNDGYYTF</sequence>
<evidence type="ECO:0000313" key="3">
    <source>
        <dbReference type="Proteomes" id="UP000789508"/>
    </source>
</evidence>
<dbReference type="InterPro" id="IPR011009">
    <property type="entry name" value="Kinase-like_dom_sf"/>
</dbReference>
<dbReference type="EMBL" id="CAJVPS010004105">
    <property type="protein sequence ID" value="CAG8599291.1"/>
    <property type="molecule type" value="Genomic_DNA"/>
</dbReference>
<reference evidence="2" key="1">
    <citation type="submission" date="2021-06" db="EMBL/GenBank/DDBJ databases">
        <authorList>
            <person name="Kallberg Y."/>
            <person name="Tangrot J."/>
            <person name="Rosling A."/>
        </authorList>
    </citation>
    <scope>NUCLEOTIDE SEQUENCE</scope>
    <source>
        <strain evidence="2">FL130A</strain>
    </source>
</reference>
<dbReference type="AlphaFoldDB" id="A0A9N9GFZ5"/>
<dbReference type="Pfam" id="PF00069">
    <property type="entry name" value="Pkinase"/>
    <property type="match status" value="1"/>
</dbReference>
<proteinExistence type="predicted"/>
<dbReference type="GO" id="GO:0004672">
    <property type="term" value="F:protein kinase activity"/>
    <property type="evidence" value="ECO:0007669"/>
    <property type="project" value="InterPro"/>
</dbReference>
<dbReference type="PROSITE" id="PS50011">
    <property type="entry name" value="PROTEIN_KINASE_DOM"/>
    <property type="match status" value="1"/>
</dbReference>
<organism evidence="2 3">
    <name type="scientific">Ambispora leptoticha</name>
    <dbReference type="NCBI Taxonomy" id="144679"/>
    <lineage>
        <taxon>Eukaryota</taxon>
        <taxon>Fungi</taxon>
        <taxon>Fungi incertae sedis</taxon>
        <taxon>Mucoromycota</taxon>
        <taxon>Glomeromycotina</taxon>
        <taxon>Glomeromycetes</taxon>
        <taxon>Archaeosporales</taxon>
        <taxon>Ambisporaceae</taxon>
        <taxon>Ambispora</taxon>
    </lineage>
</organism>
<keyword evidence="3" id="KW-1185">Reference proteome</keyword>